<dbReference type="EMBL" id="FNZM01000026">
    <property type="protein sequence ID" value="SEK13997.1"/>
    <property type="molecule type" value="Genomic_DNA"/>
</dbReference>
<evidence type="ECO:0000313" key="3">
    <source>
        <dbReference type="Proteomes" id="UP000183529"/>
    </source>
</evidence>
<protein>
    <submittedName>
        <fullName evidence="2">Uncharacterized protein</fullName>
    </submittedName>
</protein>
<evidence type="ECO:0000256" key="1">
    <source>
        <dbReference type="SAM" id="MobiDB-lite"/>
    </source>
</evidence>
<name>A0AAQ1JY07_9BURK</name>
<dbReference type="AlphaFoldDB" id="A0AAQ1JY07"/>
<organism evidence="2 3">
    <name type="scientific">Paraburkholderia tropica</name>
    <dbReference type="NCBI Taxonomy" id="92647"/>
    <lineage>
        <taxon>Bacteria</taxon>
        <taxon>Pseudomonadati</taxon>
        <taxon>Pseudomonadota</taxon>
        <taxon>Betaproteobacteria</taxon>
        <taxon>Burkholderiales</taxon>
        <taxon>Burkholderiaceae</taxon>
        <taxon>Paraburkholderia</taxon>
    </lineage>
</organism>
<proteinExistence type="predicted"/>
<feature type="region of interest" description="Disordered" evidence="1">
    <location>
        <begin position="126"/>
        <end position="159"/>
    </location>
</feature>
<reference evidence="2 3" key="1">
    <citation type="submission" date="2016-10" db="EMBL/GenBank/DDBJ databases">
        <authorList>
            <person name="Varghese N."/>
            <person name="Submissions S."/>
        </authorList>
    </citation>
    <scope>NUCLEOTIDE SEQUENCE [LARGE SCALE GENOMIC DNA]</scope>
    <source>
        <strain evidence="2 3">LMG 22274</strain>
    </source>
</reference>
<gene>
    <name evidence="2" type="ORF">SAMN05216550_12625</name>
</gene>
<dbReference type="Proteomes" id="UP000183529">
    <property type="component" value="Unassembled WGS sequence"/>
</dbReference>
<comment type="caution">
    <text evidence="2">The sequence shown here is derived from an EMBL/GenBank/DDBJ whole genome shotgun (WGS) entry which is preliminary data.</text>
</comment>
<sequence length="294" mass="32509">MFRRGDHAGLQFAQVEVQSRIRQSDAVKREFSAARSAARPLLNASRGSCWARTERIKSSQKGKTLNSDVAVQHHDIRRAQCRLFRHHSEAFSASGHFPDEGIQHERQTHRFADGVVALTPDADHSRFRIGPYQGSGHGAQPDASGGGGDRTSRQGGHRPRQWIILTGTSSLGTCLRATLQRWCATAHALARAMARFALEPLRRPSRTISFIRALRAQSASTRNRCVRPKPATSVRSESLNMLYRSDVSCPWGTLLNRSEHCGRRYPAVVFFGRVPEDLGTDVADFAGTNFGGVP</sequence>
<accession>A0AAQ1JY07</accession>
<evidence type="ECO:0000313" key="2">
    <source>
        <dbReference type="EMBL" id="SEK13997.1"/>
    </source>
</evidence>